<feature type="region of interest" description="Disordered" evidence="1">
    <location>
        <begin position="49"/>
        <end position="99"/>
    </location>
</feature>
<dbReference type="Pfam" id="PF02893">
    <property type="entry name" value="GRAM"/>
    <property type="match status" value="1"/>
</dbReference>
<evidence type="ECO:0000313" key="4">
    <source>
        <dbReference type="Proteomes" id="UP001152803"/>
    </source>
</evidence>
<feature type="domain" description="GRAM" evidence="2">
    <location>
        <begin position="260"/>
        <end position="327"/>
    </location>
</feature>
<feature type="compositionally biased region" description="Basic residues" evidence="1">
    <location>
        <begin position="82"/>
        <end position="92"/>
    </location>
</feature>
<name>A0A9Q1DRY6_CONCO</name>
<dbReference type="Gene3D" id="2.30.29.30">
    <property type="entry name" value="Pleckstrin-homology domain (PH domain)/Phosphotyrosine-binding domain (PTB)"/>
    <property type="match status" value="1"/>
</dbReference>
<evidence type="ECO:0000313" key="3">
    <source>
        <dbReference type="EMBL" id="KAJ8278969.1"/>
    </source>
</evidence>
<keyword evidence="4" id="KW-1185">Reference proteome</keyword>
<feature type="region of interest" description="Disordered" evidence="1">
    <location>
        <begin position="403"/>
        <end position="429"/>
    </location>
</feature>
<dbReference type="InterPro" id="IPR052633">
    <property type="entry name" value="GRAM_domain_protein_2B"/>
</dbReference>
<evidence type="ECO:0000256" key="1">
    <source>
        <dbReference type="SAM" id="MobiDB-lite"/>
    </source>
</evidence>
<dbReference type="SMART" id="SM00568">
    <property type="entry name" value="GRAM"/>
    <property type="match status" value="1"/>
</dbReference>
<dbReference type="PANTHER" id="PTHR46645:SF1">
    <property type="entry name" value="GRAM DOMAIN-CONTAINING PROTEIN"/>
    <property type="match status" value="1"/>
</dbReference>
<sequence length="429" mass="47870">MTAGLQLSDCAFGFTKGSEQKQDSAGNTSRRPVSVLRRSFGFQVLAEHPKRRKGAVTSLSTSRRPLLKARSSVSRVTPPQRASRRRARHRASSRFSDAVGRRRRLPVKKKKKKYGATFEPWQPTHSSVALEAKVSQPVVSRPIAISRGEEGRLFSFVMERGRSLSRNQQPSADGAAEAGLPEDALSCTVDGGGKVKRGKSKKKLEPQKAQSLEEAQLEIQQHNKNLAKQSLHRSQTFDSERSFEVTESSVTRSSFIKHNKSFHKLFPDIPESEDLIHAYICALQKEVPYHGRLYVSENYVCFYSSVLLKDTKVVIPVSSVLVLKKQNTALLVPNALSIRTCEGEKYLFVSLRNRESCYKLLLSVCPQLEDGSTNSSPIFSSVENSFEQSKHTVRLQSSLEDSFDQLDRGDPSLLLNAQPPNPTKLSRGQ</sequence>
<evidence type="ECO:0000259" key="2">
    <source>
        <dbReference type="SMART" id="SM00568"/>
    </source>
</evidence>
<dbReference type="EMBL" id="JAFJMO010000004">
    <property type="protein sequence ID" value="KAJ8278969.1"/>
    <property type="molecule type" value="Genomic_DNA"/>
</dbReference>
<dbReference type="CDD" id="cd13220">
    <property type="entry name" value="PH-GRAM_GRAMDC"/>
    <property type="match status" value="1"/>
</dbReference>
<dbReference type="InterPro" id="IPR011993">
    <property type="entry name" value="PH-like_dom_sf"/>
</dbReference>
<organism evidence="3 4">
    <name type="scientific">Conger conger</name>
    <name type="common">Conger eel</name>
    <name type="synonym">Muraena conger</name>
    <dbReference type="NCBI Taxonomy" id="82655"/>
    <lineage>
        <taxon>Eukaryota</taxon>
        <taxon>Metazoa</taxon>
        <taxon>Chordata</taxon>
        <taxon>Craniata</taxon>
        <taxon>Vertebrata</taxon>
        <taxon>Euteleostomi</taxon>
        <taxon>Actinopterygii</taxon>
        <taxon>Neopterygii</taxon>
        <taxon>Teleostei</taxon>
        <taxon>Anguilliformes</taxon>
        <taxon>Congridae</taxon>
        <taxon>Conger</taxon>
    </lineage>
</organism>
<reference evidence="3" key="1">
    <citation type="journal article" date="2023" name="Science">
        <title>Genome structures resolve the early diversification of teleost fishes.</title>
        <authorList>
            <person name="Parey E."/>
            <person name="Louis A."/>
            <person name="Montfort J."/>
            <person name="Bouchez O."/>
            <person name="Roques C."/>
            <person name="Iampietro C."/>
            <person name="Lluch J."/>
            <person name="Castinel A."/>
            <person name="Donnadieu C."/>
            <person name="Desvignes T."/>
            <person name="Floi Bucao C."/>
            <person name="Jouanno E."/>
            <person name="Wen M."/>
            <person name="Mejri S."/>
            <person name="Dirks R."/>
            <person name="Jansen H."/>
            <person name="Henkel C."/>
            <person name="Chen W.J."/>
            <person name="Zahm M."/>
            <person name="Cabau C."/>
            <person name="Klopp C."/>
            <person name="Thompson A.W."/>
            <person name="Robinson-Rechavi M."/>
            <person name="Braasch I."/>
            <person name="Lecointre G."/>
            <person name="Bobe J."/>
            <person name="Postlethwait J.H."/>
            <person name="Berthelot C."/>
            <person name="Roest Crollius H."/>
            <person name="Guiguen Y."/>
        </authorList>
    </citation>
    <scope>NUCLEOTIDE SEQUENCE</scope>
    <source>
        <strain evidence="3">Concon-B</strain>
    </source>
</reference>
<dbReference type="InterPro" id="IPR004182">
    <property type="entry name" value="GRAM"/>
</dbReference>
<comment type="caution">
    <text evidence="3">The sequence shown here is derived from an EMBL/GenBank/DDBJ whole genome shotgun (WGS) entry which is preliminary data.</text>
</comment>
<protein>
    <recommendedName>
        <fullName evidence="2">GRAM domain-containing protein</fullName>
    </recommendedName>
</protein>
<dbReference type="PANTHER" id="PTHR46645">
    <property type="entry name" value="GRAM DOMAIN-CONTAINING PROTEIN 2B-RELATED"/>
    <property type="match status" value="1"/>
</dbReference>
<feature type="non-terminal residue" evidence="3">
    <location>
        <position position="429"/>
    </location>
</feature>
<gene>
    <name evidence="3" type="ORF">COCON_G00060350</name>
</gene>
<proteinExistence type="predicted"/>
<accession>A0A9Q1DRY6</accession>
<dbReference type="OrthoDB" id="2162691at2759"/>
<dbReference type="AlphaFoldDB" id="A0A9Q1DRY6"/>
<dbReference type="Proteomes" id="UP001152803">
    <property type="component" value="Unassembled WGS sequence"/>
</dbReference>